<dbReference type="PANTHER" id="PTHR12197">
    <property type="entry name" value="HISTONE-LYSINE N-METHYLTRANSFERASE SMYD"/>
    <property type="match status" value="1"/>
</dbReference>
<dbReference type="EMBL" id="BDIP01000773">
    <property type="protein sequence ID" value="GIQ82667.1"/>
    <property type="molecule type" value="Genomic_DNA"/>
</dbReference>
<dbReference type="OrthoDB" id="308383at2759"/>
<dbReference type="SUPFAM" id="SSF82199">
    <property type="entry name" value="SET domain"/>
    <property type="match status" value="1"/>
</dbReference>
<dbReference type="Pfam" id="PF00856">
    <property type="entry name" value="SET"/>
    <property type="match status" value="1"/>
</dbReference>
<dbReference type="PANTHER" id="PTHR12197:SF251">
    <property type="entry name" value="EG:BACR7C10.4 PROTEIN"/>
    <property type="match status" value="1"/>
</dbReference>
<evidence type="ECO:0000259" key="2">
    <source>
        <dbReference type="PROSITE" id="PS50280"/>
    </source>
</evidence>
<dbReference type="InterPro" id="IPR001214">
    <property type="entry name" value="SET_dom"/>
</dbReference>
<dbReference type="InterPro" id="IPR050869">
    <property type="entry name" value="H3K4_H4K5_MeTrfase"/>
</dbReference>
<dbReference type="AlphaFoldDB" id="A0A9K3CTJ2"/>
<protein>
    <recommendedName>
        <fullName evidence="2">SET domain-containing protein</fullName>
    </recommendedName>
</protein>
<reference evidence="3 4" key="1">
    <citation type="journal article" date="2018" name="PLoS ONE">
        <title>The draft genome of Kipferlia bialata reveals reductive genome evolution in fornicate parasites.</title>
        <authorList>
            <person name="Tanifuji G."/>
            <person name="Takabayashi S."/>
            <person name="Kume K."/>
            <person name="Takagi M."/>
            <person name="Nakayama T."/>
            <person name="Kamikawa R."/>
            <person name="Inagaki Y."/>
            <person name="Hashimoto T."/>
        </authorList>
    </citation>
    <scope>NUCLEOTIDE SEQUENCE [LARGE SCALE GENOMIC DNA]</scope>
    <source>
        <strain evidence="3">NY0173</strain>
    </source>
</reference>
<keyword evidence="1" id="KW-0472">Membrane</keyword>
<gene>
    <name evidence="3" type="ORF">KIPB_003842</name>
</gene>
<dbReference type="InterPro" id="IPR046341">
    <property type="entry name" value="SET_dom_sf"/>
</dbReference>
<keyword evidence="1" id="KW-1133">Transmembrane helix</keyword>
<proteinExistence type="predicted"/>
<dbReference type="Gene3D" id="2.170.270.10">
    <property type="entry name" value="SET domain"/>
    <property type="match status" value="1"/>
</dbReference>
<evidence type="ECO:0000313" key="3">
    <source>
        <dbReference type="EMBL" id="GIQ82667.1"/>
    </source>
</evidence>
<comment type="caution">
    <text evidence="3">The sequence shown here is derived from an EMBL/GenBank/DDBJ whole genome shotgun (WGS) entry which is preliminary data.</text>
</comment>
<feature type="domain" description="SET" evidence="2">
    <location>
        <begin position="1"/>
        <end position="41"/>
    </location>
</feature>
<name>A0A9K3CTJ2_9EUKA</name>
<dbReference type="GO" id="GO:0005634">
    <property type="term" value="C:nucleus"/>
    <property type="evidence" value="ECO:0007669"/>
    <property type="project" value="TreeGrafter"/>
</dbReference>
<accession>A0A9K3CTJ2</accession>
<sequence>MFNHSCAPNCTLHQQEGLTYPVSVVTISDIPEGEELTIDYVEGEGRTRYICSVYMYMDKYAYCIRIHMAYIYMCVCVCVCVYGCVEGEGRTRDEARAHLKALYGFDCKCPRCVGPKNPREEELVAIAESIPV</sequence>
<keyword evidence="4" id="KW-1185">Reference proteome</keyword>
<evidence type="ECO:0000313" key="4">
    <source>
        <dbReference type="Proteomes" id="UP000265618"/>
    </source>
</evidence>
<dbReference type="PROSITE" id="PS50280">
    <property type="entry name" value="SET"/>
    <property type="match status" value="1"/>
</dbReference>
<evidence type="ECO:0000256" key="1">
    <source>
        <dbReference type="SAM" id="Phobius"/>
    </source>
</evidence>
<feature type="transmembrane region" description="Helical" evidence="1">
    <location>
        <begin position="64"/>
        <end position="85"/>
    </location>
</feature>
<organism evidence="3 4">
    <name type="scientific">Kipferlia bialata</name>
    <dbReference type="NCBI Taxonomy" id="797122"/>
    <lineage>
        <taxon>Eukaryota</taxon>
        <taxon>Metamonada</taxon>
        <taxon>Carpediemonas-like organisms</taxon>
        <taxon>Kipferlia</taxon>
    </lineage>
</organism>
<keyword evidence="1" id="KW-0812">Transmembrane</keyword>
<dbReference type="Proteomes" id="UP000265618">
    <property type="component" value="Unassembled WGS sequence"/>
</dbReference>